<dbReference type="InterPro" id="IPR036322">
    <property type="entry name" value="WD40_repeat_dom_sf"/>
</dbReference>
<dbReference type="AlphaFoldDB" id="A0A6U4DU09"/>
<feature type="repeat" description="WD" evidence="3">
    <location>
        <begin position="301"/>
        <end position="342"/>
    </location>
</feature>
<feature type="repeat" description="WD" evidence="3">
    <location>
        <begin position="469"/>
        <end position="510"/>
    </location>
</feature>
<evidence type="ECO:0000256" key="1">
    <source>
        <dbReference type="ARBA" id="ARBA00022574"/>
    </source>
</evidence>
<dbReference type="InterPro" id="IPR001680">
    <property type="entry name" value="WD40_rpt"/>
</dbReference>
<dbReference type="InterPro" id="IPR050995">
    <property type="entry name" value="WD-F-box_domain-protein"/>
</dbReference>
<keyword evidence="1 3" id="KW-0853">WD repeat</keyword>
<feature type="repeat" description="WD" evidence="3">
    <location>
        <begin position="575"/>
        <end position="607"/>
    </location>
</feature>
<dbReference type="InterPro" id="IPR019775">
    <property type="entry name" value="WD40_repeat_CS"/>
</dbReference>
<feature type="repeat" description="WD" evidence="3">
    <location>
        <begin position="385"/>
        <end position="426"/>
    </location>
</feature>
<feature type="repeat" description="WD" evidence="3">
    <location>
        <begin position="427"/>
        <end position="468"/>
    </location>
</feature>
<dbReference type="PROSITE" id="PS50082">
    <property type="entry name" value="WD_REPEATS_2"/>
    <property type="match status" value="6"/>
</dbReference>
<evidence type="ECO:0000256" key="4">
    <source>
        <dbReference type="SAM" id="MobiDB-lite"/>
    </source>
</evidence>
<reference evidence="7" key="1">
    <citation type="submission" date="2021-01" db="EMBL/GenBank/DDBJ databases">
        <authorList>
            <person name="Corre E."/>
            <person name="Pelletier E."/>
            <person name="Niang G."/>
            <person name="Scheremetjew M."/>
            <person name="Finn R."/>
            <person name="Kale V."/>
            <person name="Holt S."/>
            <person name="Cochrane G."/>
            <person name="Meng A."/>
            <person name="Brown T."/>
            <person name="Cohen L."/>
        </authorList>
    </citation>
    <scope>NUCLEOTIDE SEQUENCE</scope>
    <source>
        <strain evidence="7">CCMP2877</strain>
    </source>
</reference>
<sequence length="607" mass="67968">MSLSLQDPEVEVLERHEISDDEEDDFDYVAVDVESEVEVNEADDDDEDLATALASLTAGAPATPGGGAALRAGRDSKAPRSITNVKPTVVDDFIRNFLIKTGLRRTLDEFNTEWYELQSTGKLSEEYTNVVPDIYERNMELDEQCVVLRKELERMKAITEKAQGTWDRFRKERDFHRMHHQRVVQEKNRLVTDLKRLKKHYKSYEPLLKELRHKYETAMKEKMLVKLERDRMKARVGVLETQLASLQEQQQPQPEPAQTEKPRRKKRGPAVLPPDDSLVNPYLGLEFTAPLVESFSMQKTFKGHLNAISSLAFHPKKPILCTTSDDMTWKIWSVPNCELIMSGEGHMDWLGGADFSPDGSGLATGSGDNTVKIWNFATASCSATLSDHTQPVWDVAYHCTGDFLASCSMDHTTRLWDTTVMRCRQTFRGHVDSVNAVTWQPFSNNICTCSGDKTVSLWDARSGLCVQTFYGHLNACNHVAVTHRGDMIGSCDADGVVKLWDVRMVMEIATLEGGQHPLNKLAFDRSGSRIAAASDDGNVKLFSVLGRETAEDEPTMGTEAQNEQGAQTGAFLAELRGHEDAVQAVIFDPTDRNLISAASDCTFRIWG</sequence>
<proteinExistence type="predicted"/>
<name>A0A6U4DU09_9STRA</name>
<protein>
    <submittedName>
        <fullName evidence="7">Uncharacterized protein</fullName>
    </submittedName>
</protein>
<dbReference type="InterPro" id="IPR020472">
    <property type="entry name" value="WD40_PAC1"/>
</dbReference>
<dbReference type="PROSITE" id="PS50294">
    <property type="entry name" value="WD_REPEATS_REGION"/>
    <property type="match status" value="6"/>
</dbReference>
<dbReference type="PROSITE" id="PS00678">
    <property type="entry name" value="WD_REPEATS_1"/>
    <property type="match status" value="3"/>
</dbReference>
<dbReference type="EMBL" id="HBGJ01009207">
    <property type="protein sequence ID" value="CAD9247439.1"/>
    <property type="molecule type" value="Transcribed_RNA"/>
</dbReference>
<dbReference type="SMART" id="SM00320">
    <property type="entry name" value="WD40"/>
    <property type="match status" value="7"/>
</dbReference>
<dbReference type="PRINTS" id="PR00320">
    <property type="entry name" value="GPROTEINBRPT"/>
</dbReference>
<dbReference type="EMBL" id="HBGJ01009205">
    <property type="protein sequence ID" value="CAD9247437.1"/>
    <property type="molecule type" value="Transcribed_RNA"/>
</dbReference>
<keyword evidence="2" id="KW-0677">Repeat</keyword>
<feature type="region of interest" description="Disordered" evidence="4">
    <location>
        <begin position="58"/>
        <end position="79"/>
    </location>
</feature>
<dbReference type="EMBL" id="HBGJ01009206">
    <property type="protein sequence ID" value="CAD9247438.1"/>
    <property type="molecule type" value="Transcribed_RNA"/>
</dbReference>
<dbReference type="CDD" id="cd00200">
    <property type="entry name" value="WD40"/>
    <property type="match status" value="1"/>
</dbReference>
<feature type="compositionally biased region" description="Low complexity" evidence="4">
    <location>
        <begin position="245"/>
        <end position="259"/>
    </location>
</feature>
<gene>
    <name evidence="5" type="ORF">PPAR1163_LOCUS5792</name>
    <name evidence="6" type="ORF">PPAR1163_LOCUS5793</name>
    <name evidence="7" type="ORF">PPAR1163_LOCUS5794</name>
</gene>
<feature type="region of interest" description="Disordered" evidence="4">
    <location>
        <begin position="245"/>
        <end position="275"/>
    </location>
</feature>
<organism evidence="7">
    <name type="scientific">Phaeomonas parva</name>
    <dbReference type="NCBI Taxonomy" id="124430"/>
    <lineage>
        <taxon>Eukaryota</taxon>
        <taxon>Sar</taxon>
        <taxon>Stramenopiles</taxon>
        <taxon>Ochrophyta</taxon>
        <taxon>Pinguiophyceae</taxon>
        <taxon>Pinguiochrysidales</taxon>
        <taxon>Pinguiochrysidaceae</taxon>
        <taxon>Phaeomonas</taxon>
    </lineage>
</organism>
<dbReference type="PANTHER" id="PTHR14604:SF3">
    <property type="entry name" value="SPERM-ASSOCIATED ANTIGEN 16 PROTEIN"/>
    <property type="match status" value="1"/>
</dbReference>
<dbReference type="SUPFAM" id="SSF50978">
    <property type="entry name" value="WD40 repeat-like"/>
    <property type="match status" value="1"/>
</dbReference>
<dbReference type="Pfam" id="PF00400">
    <property type="entry name" value="WD40"/>
    <property type="match status" value="7"/>
</dbReference>
<evidence type="ECO:0000256" key="2">
    <source>
        <dbReference type="ARBA" id="ARBA00022737"/>
    </source>
</evidence>
<accession>A0A6U4DU09</accession>
<evidence type="ECO:0000256" key="3">
    <source>
        <dbReference type="PROSITE-ProRule" id="PRU00221"/>
    </source>
</evidence>
<dbReference type="Gene3D" id="2.130.10.10">
    <property type="entry name" value="YVTN repeat-like/Quinoprotein amine dehydrogenase"/>
    <property type="match status" value="3"/>
</dbReference>
<evidence type="ECO:0000313" key="7">
    <source>
        <dbReference type="EMBL" id="CAD9247439.1"/>
    </source>
</evidence>
<evidence type="ECO:0000313" key="6">
    <source>
        <dbReference type="EMBL" id="CAD9247438.1"/>
    </source>
</evidence>
<dbReference type="InterPro" id="IPR015943">
    <property type="entry name" value="WD40/YVTN_repeat-like_dom_sf"/>
</dbReference>
<dbReference type="PANTHER" id="PTHR14604">
    <property type="entry name" value="WD40 REPEAT PF20"/>
    <property type="match status" value="1"/>
</dbReference>
<evidence type="ECO:0000313" key="5">
    <source>
        <dbReference type="EMBL" id="CAD9247437.1"/>
    </source>
</evidence>
<feature type="repeat" description="WD" evidence="3">
    <location>
        <begin position="343"/>
        <end position="384"/>
    </location>
</feature>